<name>A0A699IV81_TANCI</name>
<feature type="region of interest" description="Disordered" evidence="1">
    <location>
        <begin position="200"/>
        <end position="220"/>
    </location>
</feature>
<organism evidence="2">
    <name type="scientific">Tanacetum cinerariifolium</name>
    <name type="common">Dalmatian daisy</name>
    <name type="synonym">Chrysanthemum cinerariifolium</name>
    <dbReference type="NCBI Taxonomy" id="118510"/>
    <lineage>
        <taxon>Eukaryota</taxon>
        <taxon>Viridiplantae</taxon>
        <taxon>Streptophyta</taxon>
        <taxon>Embryophyta</taxon>
        <taxon>Tracheophyta</taxon>
        <taxon>Spermatophyta</taxon>
        <taxon>Magnoliopsida</taxon>
        <taxon>eudicotyledons</taxon>
        <taxon>Gunneridae</taxon>
        <taxon>Pentapetalae</taxon>
        <taxon>asterids</taxon>
        <taxon>campanulids</taxon>
        <taxon>Asterales</taxon>
        <taxon>Asteraceae</taxon>
        <taxon>Asteroideae</taxon>
        <taxon>Anthemideae</taxon>
        <taxon>Anthemidinae</taxon>
        <taxon>Tanacetum</taxon>
    </lineage>
</organism>
<feature type="compositionally biased region" description="Acidic residues" evidence="1">
    <location>
        <begin position="73"/>
        <end position="100"/>
    </location>
</feature>
<evidence type="ECO:0008006" key="3">
    <source>
        <dbReference type="Google" id="ProtNLM"/>
    </source>
</evidence>
<reference evidence="2" key="1">
    <citation type="journal article" date="2019" name="Sci. Rep.">
        <title>Draft genome of Tanacetum cinerariifolium, the natural source of mosquito coil.</title>
        <authorList>
            <person name="Yamashiro T."/>
            <person name="Shiraishi A."/>
            <person name="Satake H."/>
            <person name="Nakayama K."/>
        </authorList>
    </citation>
    <scope>NUCLEOTIDE SEQUENCE</scope>
</reference>
<protein>
    <recommendedName>
        <fullName evidence="3">Reverse transcriptase domain-containing protein</fullName>
    </recommendedName>
</protein>
<feature type="compositionally biased region" description="Pro residues" evidence="1">
    <location>
        <begin position="30"/>
        <end position="41"/>
    </location>
</feature>
<sequence>MSDLEDSTVTYTEVPPSPDYVPGPEEPKLEPPTPEFVPEPVYPKFMPPEDDEDPDEDDEDPEEDLADYPTDRADDDEEESSGDEADDEEEDEDEDEEEEEQHPAPADSILPPPVHHTIARISIPVHTPVPFLFKAEVERLLALPTPPPSPLSPLSSPLPQILSPLPQILSPPLPISPPPLPASPTYSLGYRDAMIRLRAESPSTSHPPPPITSPSGTPPLLPIPLPASSLPLRFPFMSHKANVPKVTLPPQKRLCIALGLRFEVGESSSAPTARPTGGLSQRMIDFVTTVRDRRAHARIARLIESKARLSHEAWVQSMDASNAARAEGMSLRTTMLAQQTEIARLRATDRLRQT</sequence>
<accession>A0A699IV81</accession>
<feature type="region of interest" description="Disordered" evidence="1">
    <location>
        <begin position="1"/>
        <end position="113"/>
    </location>
</feature>
<evidence type="ECO:0000313" key="2">
    <source>
        <dbReference type="EMBL" id="GEZ88455.1"/>
    </source>
</evidence>
<feature type="compositionally biased region" description="Acidic residues" evidence="1">
    <location>
        <begin position="48"/>
        <end position="66"/>
    </location>
</feature>
<feature type="compositionally biased region" description="Pro residues" evidence="1">
    <location>
        <begin position="205"/>
        <end position="220"/>
    </location>
</feature>
<dbReference type="EMBL" id="BKCJ010337130">
    <property type="protein sequence ID" value="GEZ88455.1"/>
    <property type="molecule type" value="Genomic_DNA"/>
</dbReference>
<dbReference type="PRINTS" id="PR01217">
    <property type="entry name" value="PRICHEXTENSN"/>
</dbReference>
<proteinExistence type="predicted"/>
<comment type="caution">
    <text evidence="2">The sequence shown here is derived from an EMBL/GenBank/DDBJ whole genome shotgun (WGS) entry which is preliminary data.</text>
</comment>
<gene>
    <name evidence="2" type="ORF">Tci_560428</name>
</gene>
<evidence type="ECO:0000256" key="1">
    <source>
        <dbReference type="SAM" id="MobiDB-lite"/>
    </source>
</evidence>
<dbReference type="AlphaFoldDB" id="A0A699IV81"/>